<reference evidence="1" key="1">
    <citation type="journal article" date="2023" name="Insect Mol. Biol.">
        <title>Genome sequencing provides insights into the evolution of gene families encoding plant cell wall-degrading enzymes in longhorned beetles.</title>
        <authorList>
            <person name="Shin N.R."/>
            <person name="Okamura Y."/>
            <person name="Kirsch R."/>
            <person name="Pauchet Y."/>
        </authorList>
    </citation>
    <scope>NUCLEOTIDE SEQUENCE</scope>
    <source>
        <strain evidence="1">MMC_N1</strain>
    </source>
</reference>
<accession>A0ABQ9K0U6</accession>
<organism evidence="1 2">
    <name type="scientific">Molorchus minor</name>
    <dbReference type="NCBI Taxonomy" id="1323400"/>
    <lineage>
        <taxon>Eukaryota</taxon>
        <taxon>Metazoa</taxon>
        <taxon>Ecdysozoa</taxon>
        <taxon>Arthropoda</taxon>
        <taxon>Hexapoda</taxon>
        <taxon>Insecta</taxon>
        <taxon>Pterygota</taxon>
        <taxon>Neoptera</taxon>
        <taxon>Endopterygota</taxon>
        <taxon>Coleoptera</taxon>
        <taxon>Polyphaga</taxon>
        <taxon>Cucujiformia</taxon>
        <taxon>Chrysomeloidea</taxon>
        <taxon>Cerambycidae</taxon>
        <taxon>Lamiinae</taxon>
        <taxon>Monochamini</taxon>
        <taxon>Molorchus</taxon>
    </lineage>
</organism>
<sequence>MYSRVKFWYPDPELLDPGPALKHYFTVACQSIISTDEDLRKMALRDISENAHIGPITGWFYHFGALDLIETLENSPLGSENVSEKQLKLLVRLLLQRLLLSHTTKEVLKSMSSVLALLCLREPLREMVIVKINQKTGLHHKTVLPILTIIYYLGIDAIRGNIFAKFNENDPDLSYVMLGIYGLLCKTEDDLVLVHNSFQAVFDDSLVIFGNHYDREKPPINFVNMKTQLLKMRRKVDCNIGKRGDKLSLENIFEIPVHNCRIKRIIDEHRKGIKYFKRETHITVGKTSLLLSVLKSNKNKLINECCDHTFLYYNF</sequence>
<gene>
    <name evidence="1" type="ORF">NQ317_007473</name>
</gene>
<dbReference type="EMBL" id="JAPWTJ010000043">
    <property type="protein sequence ID" value="KAJ8984241.1"/>
    <property type="molecule type" value="Genomic_DNA"/>
</dbReference>
<protein>
    <submittedName>
        <fullName evidence="1">Uncharacterized protein</fullName>
    </submittedName>
</protein>
<evidence type="ECO:0000313" key="2">
    <source>
        <dbReference type="Proteomes" id="UP001162164"/>
    </source>
</evidence>
<name>A0ABQ9K0U6_9CUCU</name>
<dbReference type="Proteomes" id="UP001162164">
    <property type="component" value="Unassembled WGS sequence"/>
</dbReference>
<keyword evidence="2" id="KW-1185">Reference proteome</keyword>
<proteinExistence type="predicted"/>
<comment type="caution">
    <text evidence="1">The sequence shown here is derived from an EMBL/GenBank/DDBJ whole genome shotgun (WGS) entry which is preliminary data.</text>
</comment>
<evidence type="ECO:0000313" key="1">
    <source>
        <dbReference type="EMBL" id="KAJ8984241.1"/>
    </source>
</evidence>